<accession>A0A2S2QUU7</accession>
<reference evidence="1" key="1">
    <citation type="submission" date="2018-04" db="EMBL/GenBank/DDBJ databases">
        <title>Transcriptome assembly of Sipha flava.</title>
        <authorList>
            <person name="Scully E.D."/>
            <person name="Geib S.M."/>
            <person name="Palmer N.A."/>
            <person name="Koch K."/>
            <person name="Bradshaw J."/>
            <person name="Heng-Moss T."/>
            <person name="Sarath G."/>
        </authorList>
    </citation>
    <scope>NUCLEOTIDE SEQUENCE</scope>
</reference>
<gene>
    <name evidence="1" type="ORF">g.14484</name>
</gene>
<evidence type="ECO:0000313" key="1">
    <source>
        <dbReference type="EMBL" id="MBY81280.1"/>
    </source>
</evidence>
<organism evidence="1">
    <name type="scientific">Sipha flava</name>
    <name type="common">yellow sugarcane aphid</name>
    <dbReference type="NCBI Taxonomy" id="143950"/>
    <lineage>
        <taxon>Eukaryota</taxon>
        <taxon>Metazoa</taxon>
        <taxon>Ecdysozoa</taxon>
        <taxon>Arthropoda</taxon>
        <taxon>Hexapoda</taxon>
        <taxon>Insecta</taxon>
        <taxon>Pterygota</taxon>
        <taxon>Neoptera</taxon>
        <taxon>Paraneoptera</taxon>
        <taxon>Hemiptera</taxon>
        <taxon>Sternorrhyncha</taxon>
        <taxon>Aphidomorpha</taxon>
        <taxon>Aphidoidea</taxon>
        <taxon>Aphididae</taxon>
        <taxon>Sipha</taxon>
    </lineage>
</organism>
<name>A0A2S2QUU7_9HEMI</name>
<sequence length="105" mass="11473">MYIKKHKHNVRVKDAVMSSAGARSAEESAGATMGRRSCIFSSSSQLVVDGAGEDSEGPLVGEGPPDDDDLFGKSFTSSNQRLHDLMHSRTYIPFAVGCRRFPRRI</sequence>
<protein>
    <submittedName>
        <fullName evidence="1">Uncharacterized protein</fullName>
    </submittedName>
</protein>
<dbReference type="AlphaFoldDB" id="A0A2S2QUU7"/>
<proteinExistence type="predicted"/>
<dbReference type="EMBL" id="GGMS01012077">
    <property type="protein sequence ID" value="MBY81280.1"/>
    <property type="molecule type" value="Transcribed_RNA"/>
</dbReference>